<accession>A0AAD8ICT1</accession>
<dbReference type="EMBL" id="JAUIZM010000005">
    <property type="protein sequence ID" value="KAK1383136.1"/>
    <property type="molecule type" value="Genomic_DNA"/>
</dbReference>
<sequence length="287" mass="33427">MAGLLRTTSRSKSSNSFFQHFHESGDTLVEFYSSFESAMDKQRLRNVEDDNRSEKIPLKKTSMSIEMDASKLYTLELYYRVREEIKSACYHTSMEDMTRDNESRHFKCKDDLLNGQIFEVSVRLSDNYCSVKNIPPALVKPRWIKNAVKRYSFLGSSHMLHYCEKWDPKKLKRTRAWIEFQNCMNHAGEKEEKLDSVITGLQLISSSITKTTYADMDQGRAHRADKFIGPIPDKEIYVKIPNISRNKGCGSWIKSSREISIKAWKWRTCSHCNQEIGHNKRSCPQNN</sequence>
<proteinExistence type="predicted"/>
<reference evidence="1" key="1">
    <citation type="submission" date="2023-02" db="EMBL/GenBank/DDBJ databases">
        <title>Genome of toxic invasive species Heracleum sosnowskyi carries increased number of genes despite the absence of recent whole-genome duplications.</title>
        <authorList>
            <person name="Schelkunov M."/>
            <person name="Shtratnikova V."/>
            <person name="Makarenko M."/>
            <person name="Klepikova A."/>
            <person name="Omelchenko D."/>
            <person name="Novikova G."/>
            <person name="Obukhova E."/>
            <person name="Bogdanov V."/>
            <person name="Penin A."/>
            <person name="Logacheva M."/>
        </authorList>
    </citation>
    <scope>NUCLEOTIDE SEQUENCE</scope>
    <source>
        <strain evidence="1">Hsosn_3</strain>
        <tissue evidence="1">Leaf</tissue>
    </source>
</reference>
<dbReference type="AlphaFoldDB" id="A0AAD8ICT1"/>
<evidence type="ECO:0000313" key="1">
    <source>
        <dbReference type="EMBL" id="KAK1383136.1"/>
    </source>
</evidence>
<reference evidence="1" key="2">
    <citation type="submission" date="2023-05" db="EMBL/GenBank/DDBJ databases">
        <authorList>
            <person name="Schelkunov M.I."/>
        </authorList>
    </citation>
    <scope>NUCLEOTIDE SEQUENCE</scope>
    <source>
        <strain evidence="1">Hsosn_3</strain>
        <tissue evidence="1">Leaf</tissue>
    </source>
</reference>
<dbReference type="PANTHER" id="PTHR47718">
    <property type="entry name" value="OS01G0519700 PROTEIN"/>
    <property type="match status" value="1"/>
</dbReference>
<gene>
    <name evidence="1" type="ORF">POM88_020871</name>
</gene>
<keyword evidence="2" id="KW-1185">Reference proteome</keyword>
<evidence type="ECO:0000313" key="2">
    <source>
        <dbReference type="Proteomes" id="UP001237642"/>
    </source>
</evidence>
<name>A0AAD8ICT1_9APIA</name>
<dbReference type="Proteomes" id="UP001237642">
    <property type="component" value="Unassembled WGS sequence"/>
</dbReference>
<protein>
    <submittedName>
        <fullName evidence="1">Uncharacterized protein</fullName>
    </submittedName>
</protein>
<organism evidence="1 2">
    <name type="scientific">Heracleum sosnowskyi</name>
    <dbReference type="NCBI Taxonomy" id="360622"/>
    <lineage>
        <taxon>Eukaryota</taxon>
        <taxon>Viridiplantae</taxon>
        <taxon>Streptophyta</taxon>
        <taxon>Embryophyta</taxon>
        <taxon>Tracheophyta</taxon>
        <taxon>Spermatophyta</taxon>
        <taxon>Magnoliopsida</taxon>
        <taxon>eudicotyledons</taxon>
        <taxon>Gunneridae</taxon>
        <taxon>Pentapetalae</taxon>
        <taxon>asterids</taxon>
        <taxon>campanulids</taxon>
        <taxon>Apiales</taxon>
        <taxon>Apiaceae</taxon>
        <taxon>Apioideae</taxon>
        <taxon>apioid superclade</taxon>
        <taxon>Tordylieae</taxon>
        <taxon>Tordyliinae</taxon>
        <taxon>Heracleum</taxon>
    </lineage>
</organism>
<dbReference type="PANTHER" id="PTHR47718:SF18">
    <property type="entry name" value="PROTEIN FAR1-RELATED SEQUENCE 5-LIKE"/>
    <property type="match status" value="1"/>
</dbReference>
<comment type="caution">
    <text evidence="1">The sequence shown here is derived from an EMBL/GenBank/DDBJ whole genome shotgun (WGS) entry which is preliminary data.</text>
</comment>